<evidence type="ECO:0000313" key="2">
    <source>
        <dbReference type="Proteomes" id="UP000706031"/>
    </source>
</evidence>
<gene>
    <name evidence="1" type="ORF">H7T88_05840</name>
</gene>
<protein>
    <submittedName>
        <fullName evidence="1">Uncharacterized protein</fullName>
    </submittedName>
</protein>
<reference evidence="1 2" key="1">
    <citation type="submission" date="2020-08" db="EMBL/GenBank/DDBJ databases">
        <title>Fungal Genomes of the International Space Station.</title>
        <authorList>
            <person name="Seuylemezian A."/>
            <person name="Singh N.K."/>
            <person name="Wood J."/>
            <person name="Venkateswaran K."/>
        </authorList>
    </citation>
    <scope>NUCLEOTIDE SEQUENCE [LARGE SCALE GENOMIC DNA]</scope>
    <source>
        <strain evidence="1 2">S/N-304-OC-R4</strain>
    </source>
</reference>
<sequence>MINASASLLQIGSALSVNGVKRLFNFGLGRVVIPGHCADRIIFRSLLSPDFFESLMYKEKSGDKGERSASTAFFCLLR</sequence>
<dbReference type="Proteomes" id="UP000706031">
    <property type="component" value="Unassembled WGS sequence"/>
</dbReference>
<comment type="caution">
    <text evidence="1">The sequence shown here is derived from an EMBL/GenBank/DDBJ whole genome shotgun (WGS) entry which is preliminary data.</text>
</comment>
<keyword evidence="2" id="KW-1185">Reference proteome</keyword>
<dbReference type="RefSeq" id="WP_221787626.1">
    <property type="nucleotide sequence ID" value="NZ_JACLIC010000009.1"/>
</dbReference>
<dbReference type="EMBL" id="JACLIC010000009">
    <property type="protein sequence ID" value="MBY0202739.1"/>
    <property type="molecule type" value="Genomic_DNA"/>
</dbReference>
<proteinExistence type="predicted"/>
<organism evidence="1 2">
    <name type="scientific">Paenibacillus cucumis</name>
    <name type="common">ex Kampfer et al. 2016</name>
    <dbReference type="NCBI Taxonomy" id="1776858"/>
    <lineage>
        <taxon>Bacteria</taxon>
        <taxon>Bacillati</taxon>
        <taxon>Bacillota</taxon>
        <taxon>Bacilli</taxon>
        <taxon>Bacillales</taxon>
        <taxon>Paenibacillaceae</taxon>
        <taxon>Paenibacillus</taxon>
    </lineage>
</organism>
<evidence type="ECO:0000313" key="1">
    <source>
        <dbReference type="EMBL" id="MBY0202739.1"/>
    </source>
</evidence>
<accession>A0ABS7KF26</accession>
<name>A0ABS7KF26_9BACL</name>